<feature type="domain" description="ABC transporter" evidence="4">
    <location>
        <begin position="601"/>
        <end position="812"/>
    </location>
</feature>
<dbReference type="PANTHER" id="PTHR19211">
    <property type="entry name" value="ATP-BINDING TRANSPORT PROTEIN-RELATED"/>
    <property type="match status" value="1"/>
</dbReference>
<feature type="domain" description="ABC transporter" evidence="4">
    <location>
        <begin position="292"/>
        <end position="534"/>
    </location>
</feature>
<dbReference type="FunFam" id="3.40.50.300:FF:002927">
    <property type="entry name" value="Putative ABC transporter protein"/>
    <property type="match status" value="1"/>
</dbReference>
<keyword evidence="6" id="KW-1185">Reference proteome</keyword>
<reference evidence="5" key="1">
    <citation type="submission" date="2019-11" db="EMBL/GenBank/DDBJ databases">
        <title>Leishmania tarentolae CDS.</title>
        <authorList>
            <person name="Goto Y."/>
            <person name="Yamagishi J."/>
        </authorList>
    </citation>
    <scope>NUCLEOTIDE SEQUENCE [LARGE SCALE GENOMIC DNA]</scope>
    <source>
        <strain evidence="5">Parrot Tar II</strain>
    </source>
</reference>
<gene>
    <name evidence="5" type="ORF">LtaPh_0301500</name>
</gene>
<sequence>MARPHRGRSSAYVLPSMLAFTYSPTHPPTHSFSFSWATLCNLVVCFTAPAPCLQRGHSSHTKRVSRASAPCLDTHTHKHRQGCTATPAAMDLVQLQQILGTHDERVVKVFVNHVPELGLRKIDDCVLEYILEMLEGQTSSASYLPEEIIEETMKLYFREFDVFSGSEEKLNKSTAAICRQMLEEGITKKPSEESSRLASAVNIGRQYEESLKRATMIKSVGKVTTANTNEDWTWETKRNTAKDMRKKRKEDEKKAMLAEEYEEFLRKRGISNTTAVTKIHHKGEGTNYSTDIRCEAIHIQLGKQVLLDETDLVLLTGHKYGLIGRNGAGKTTLLRALAERELEGVSPFMQILHVEQEIVAGAETPLEVLLSTDVERAQLLREEQELLKQNGTESNTRLNEVYARLDAIDAHSAEARAATILHGLSFTQDMMTSPTKQLSGGWRMRVALARALFVEPDVLLLDEPTNHLDLFAVLWLEQFLKDWQKTLIVVSHSRTFLNNVCSEVIHLIGHHLHYYTGNYDQFEITRVEQERQQKKQHAAQEKQRAHIQAFIDKFRYSASRAKMAQSRIKALERMERVADVVTDPQFAFTFPDAEPVSGSYIEMVDCEFGYKPGVSLFKDVNIGIDESSRIVLVGANGAGKSTFMNVCTGSLEPRSGTVVRNKKIRVAHFAQHNMESLTPQLSSLEFLRTKYPHMEDQQLRAHLGSMGLSGERALQPIYTLSGGQKSRLVLAWITFQKPHLLLLDEPTNHLDIDTVNALIEALLAYSGGLLVISHDEYFITSLCDDIYVCEDSTVKKFDGDFAEYRKHVTKMMK</sequence>
<dbReference type="AlphaFoldDB" id="A0A640K888"/>
<evidence type="ECO:0000256" key="1">
    <source>
        <dbReference type="ARBA" id="ARBA00022737"/>
    </source>
</evidence>
<evidence type="ECO:0000313" key="6">
    <source>
        <dbReference type="Proteomes" id="UP000419144"/>
    </source>
</evidence>
<dbReference type="SMART" id="SM00382">
    <property type="entry name" value="AAA"/>
    <property type="match status" value="2"/>
</dbReference>
<dbReference type="InterPro" id="IPR003439">
    <property type="entry name" value="ABC_transporter-like_ATP-bd"/>
</dbReference>
<dbReference type="PANTHER" id="PTHR19211:SF117">
    <property type="entry name" value="ATP-BINDING CASSETTE SUB-FAMILY F MEMBER 3"/>
    <property type="match status" value="1"/>
</dbReference>
<evidence type="ECO:0000313" key="5">
    <source>
        <dbReference type="EMBL" id="GET85518.1"/>
    </source>
</evidence>
<dbReference type="CDD" id="cd03221">
    <property type="entry name" value="ABCF_EF-3"/>
    <property type="match status" value="2"/>
</dbReference>
<dbReference type="OrthoDB" id="2110130at2759"/>
<dbReference type="EMBL" id="BLBS01000003">
    <property type="protein sequence ID" value="GET85518.1"/>
    <property type="molecule type" value="Genomic_DNA"/>
</dbReference>
<comment type="caution">
    <text evidence="5">The sequence shown here is derived from an EMBL/GenBank/DDBJ whole genome shotgun (WGS) entry which is preliminary data.</text>
</comment>
<dbReference type="InterPro" id="IPR032781">
    <property type="entry name" value="ABC_tran_Xtn"/>
</dbReference>
<proteinExistence type="predicted"/>
<dbReference type="SUPFAM" id="SSF52540">
    <property type="entry name" value="P-loop containing nucleoside triphosphate hydrolases"/>
    <property type="match status" value="2"/>
</dbReference>
<dbReference type="GO" id="GO:0016887">
    <property type="term" value="F:ATP hydrolysis activity"/>
    <property type="evidence" value="ECO:0007669"/>
    <property type="project" value="InterPro"/>
</dbReference>
<accession>A0A640K888</accession>
<dbReference type="Pfam" id="PF12848">
    <property type="entry name" value="ABC_tran_Xtn"/>
    <property type="match status" value="1"/>
</dbReference>
<dbReference type="PROSITE" id="PS50893">
    <property type="entry name" value="ABC_TRANSPORTER_2"/>
    <property type="match status" value="2"/>
</dbReference>
<keyword evidence="3" id="KW-0067">ATP-binding</keyword>
<dbReference type="InterPro" id="IPR050611">
    <property type="entry name" value="ABCF"/>
</dbReference>
<organism evidence="5 6">
    <name type="scientific">Leishmania tarentolae</name>
    <name type="common">Sauroleishmania tarentolae</name>
    <dbReference type="NCBI Taxonomy" id="5689"/>
    <lineage>
        <taxon>Eukaryota</taxon>
        <taxon>Discoba</taxon>
        <taxon>Euglenozoa</taxon>
        <taxon>Kinetoplastea</taxon>
        <taxon>Metakinetoplastina</taxon>
        <taxon>Trypanosomatida</taxon>
        <taxon>Trypanosomatidae</taxon>
        <taxon>Leishmaniinae</taxon>
        <taxon>Leishmania</taxon>
        <taxon>lizard Leishmania</taxon>
    </lineage>
</organism>
<evidence type="ECO:0000256" key="3">
    <source>
        <dbReference type="ARBA" id="ARBA00022840"/>
    </source>
</evidence>
<dbReference type="InterPro" id="IPR027417">
    <property type="entry name" value="P-loop_NTPase"/>
</dbReference>
<dbReference type="Pfam" id="PF00005">
    <property type="entry name" value="ABC_tran"/>
    <property type="match status" value="2"/>
</dbReference>
<name>A0A640K888_LEITA</name>
<protein>
    <submittedName>
        <fullName evidence="5">Abc transporter protein, putative</fullName>
    </submittedName>
</protein>
<evidence type="ECO:0000256" key="2">
    <source>
        <dbReference type="ARBA" id="ARBA00022741"/>
    </source>
</evidence>
<evidence type="ECO:0000259" key="4">
    <source>
        <dbReference type="PROSITE" id="PS50893"/>
    </source>
</evidence>
<dbReference type="VEuPathDB" id="TriTrypDB:LtaPh_0301500"/>
<keyword evidence="2" id="KW-0547">Nucleotide-binding</keyword>
<dbReference type="InterPro" id="IPR017871">
    <property type="entry name" value="ABC_transporter-like_CS"/>
</dbReference>
<dbReference type="PROSITE" id="PS00211">
    <property type="entry name" value="ABC_TRANSPORTER_1"/>
    <property type="match status" value="1"/>
</dbReference>
<dbReference type="GO" id="GO:0005524">
    <property type="term" value="F:ATP binding"/>
    <property type="evidence" value="ECO:0007669"/>
    <property type="project" value="UniProtKB-KW"/>
</dbReference>
<keyword evidence="1" id="KW-0677">Repeat</keyword>
<dbReference type="InterPro" id="IPR003593">
    <property type="entry name" value="AAA+_ATPase"/>
</dbReference>
<dbReference type="Proteomes" id="UP000419144">
    <property type="component" value="Unassembled WGS sequence"/>
</dbReference>
<dbReference type="Gene3D" id="3.40.50.300">
    <property type="entry name" value="P-loop containing nucleotide triphosphate hydrolases"/>
    <property type="match status" value="2"/>
</dbReference>
<dbReference type="FunFam" id="3.40.50.300:FF:000104">
    <property type="entry name" value="ATP-binding cassette sub-family F member 3"/>
    <property type="match status" value="1"/>
</dbReference>